<organism evidence="1 2">
    <name type="scientific">Paraburkholderia unamae</name>
    <dbReference type="NCBI Taxonomy" id="219649"/>
    <lineage>
        <taxon>Bacteria</taxon>
        <taxon>Pseudomonadati</taxon>
        <taxon>Pseudomonadota</taxon>
        <taxon>Betaproteobacteria</taxon>
        <taxon>Burkholderiales</taxon>
        <taxon>Burkholderiaceae</taxon>
        <taxon>Paraburkholderia</taxon>
    </lineage>
</organism>
<proteinExistence type="predicted"/>
<gene>
    <name evidence="1" type="ORF">VSR83_00770</name>
</gene>
<evidence type="ECO:0000313" key="2">
    <source>
        <dbReference type="Proteomes" id="UP001392318"/>
    </source>
</evidence>
<accession>A0ACC6RBQ7</accession>
<evidence type="ECO:0000313" key="1">
    <source>
        <dbReference type="EMBL" id="MEM5398618.1"/>
    </source>
</evidence>
<comment type="caution">
    <text evidence="1">The sequence shown here is derived from an EMBL/GenBank/DDBJ whole genome shotgun (WGS) entry which is preliminary data.</text>
</comment>
<sequence length="451" mass="51769">MAKYTEQFKRSVVKDLLSGKGCSSREVARRHGVDHGTVRKWVAAWHGEAAFSKKYSHYDARFKLKVLQFMQTKTLSCRETGAVFDIRNPAIISSWKRQYDSGGIQALQPRPRRRPVKQPKASPPPKPTSPDEARTKEELLEELNYLRMENAYLKKLDALIRSESQSAAQKTQIVAGLRHQFPVDGLLKVAGLARSTFYYQCKALQMADKHAQLKARIRSVFEQHKGRYGYRRVTSAIRRLGTVVNHKTVQRLMQLMKLKSLVRPKKYRAFRGTVGRIAPNVLQRQFDADAPNQKWLTDITEFRVGEQKLYLSSVLDLYNGEIIAYETATRPVFALVAGMIKKAMKRLGPGDRPVVHSDQGWHYQMAAYQALLSKRALTQSMSRKGNCHDNATMESFFGTLKSEFFYPTRFESIEALQAGIKHYIHYYNHSRIKQKLNGLSPVMYRTQPVRP</sequence>
<protein>
    <submittedName>
        <fullName evidence="1">IS3 family transposase</fullName>
    </submittedName>
</protein>
<dbReference type="Proteomes" id="UP001392318">
    <property type="component" value="Unassembled WGS sequence"/>
</dbReference>
<name>A0ACC6RBQ7_9BURK</name>
<keyword evidence="2" id="KW-1185">Reference proteome</keyword>
<dbReference type="EMBL" id="JAYMRU010000001">
    <property type="protein sequence ID" value="MEM5398618.1"/>
    <property type="molecule type" value="Genomic_DNA"/>
</dbReference>
<reference evidence="1" key="1">
    <citation type="submission" date="2024-01" db="EMBL/GenBank/DDBJ databases">
        <title>The diversity of rhizobia nodulating Mimosa spp. in eleven states of Brazil covering several biomes is determined by host plant, location, and edaphic factors.</title>
        <authorList>
            <person name="Rouws L."/>
            <person name="Barauna A."/>
            <person name="Beukes C."/>
            <person name="De Faria S.M."/>
            <person name="Gross E."/>
            <person name="Dos Reis Junior F.B."/>
            <person name="Simon M."/>
            <person name="Maluk M."/>
            <person name="Odee D.W."/>
            <person name="Kenicer G."/>
            <person name="Young J.P.W."/>
            <person name="Reis V.M."/>
            <person name="Zilli J."/>
            <person name="James E.K."/>
        </authorList>
    </citation>
    <scope>NUCLEOTIDE SEQUENCE</scope>
    <source>
        <strain evidence="1">JPY452</strain>
    </source>
</reference>